<feature type="transmembrane region" description="Helical" evidence="1">
    <location>
        <begin position="368"/>
        <end position="388"/>
    </location>
</feature>
<comment type="caution">
    <text evidence="2">The sequence shown here is derived from an EMBL/GenBank/DDBJ whole genome shotgun (WGS) entry which is preliminary data.</text>
</comment>
<protein>
    <submittedName>
        <fullName evidence="2">Zinc ribbon domain-containing protein</fullName>
    </submittedName>
</protein>
<dbReference type="EMBL" id="JAIWJX010000002">
    <property type="protein sequence ID" value="MCK6258812.1"/>
    <property type="molecule type" value="Genomic_DNA"/>
</dbReference>
<evidence type="ECO:0000313" key="3">
    <source>
        <dbReference type="Proteomes" id="UP001139011"/>
    </source>
</evidence>
<feature type="transmembrane region" description="Helical" evidence="1">
    <location>
        <begin position="108"/>
        <end position="131"/>
    </location>
</feature>
<gene>
    <name evidence="2" type="ORF">LCY76_19780</name>
</gene>
<name>A0A9X1XDE8_9BACL</name>
<proteinExistence type="predicted"/>
<dbReference type="AlphaFoldDB" id="A0A9X1XDE8"/>
<keyword evidence="1" id="KW-0472">Membrane</keyword>
<sequence length="545" mass="59033">MYCSSCGHLNDPNMNYCAKDGAALNLPKKPNGLFTSRDSRFCSSCGTENDRQQNYCRSCSASLFALTKGKEDLTAITGAARDTLKNTVNSQTLQNVKQTVLNSKKVKFALGGALISFLVVLILSFAINGILNKKVETLLENDEISEFNVASILSEMGSLGDGVDAPEPDSLVGVTDWILASHMVDSTIHAGIKGSAGEETHSSSADFETKSGVLILLLIPFIGLVAGGYFYAAKNKSEALANRFSAALIIGAVYALVLAILSFFAGFSYDLSVNEEFMKMHLSIDTDYSFWGSLFNGFVIGTLFSFLGTLLQLGAFKTTGHLSSRLSYGEPIHQAASTLVRGVILTTLVLFIVSIIKINDQAASSEDVPWTAVFVFVTQLGLYVWNILNFSTFKFQGTADGDSGSLHLSLFSGAGGTATDNSIVSGFRYAIEETLNLDAYMYLGLLIPVVLFLYAGYRIYLRSQNFNKDLFIFSAVYSVLLTFIITATRLAITVSGDLMNQMNMDDMGGIHFSLGFSFFGTLFASLIFSALLAYAGSYIARLRQH</sequence>
<keyword evidence="1" id="KW-0812">Transmembrane</keyword>
<evidence type="ECO:0000313" key="2">
    <source>
        <dbReference type="EMBL" id="MCK6258812.1"/>
    </source>
</evidence>
<feature type="transmembrane region" description="Helical" evidence="1">
    <location>
        <begin position="213"/>
        <end position="232"/>
    </location>
</feature>
<feature type="transmembrane region" description="Helical" evidence="1">
    <location>
        <begin position="469"/>
        <end position="492"/>
    </location>
</feature>
<feature type="transmembrane region" description="Helical" evidence="1">
    <location>
        <begin position="439"/>
        <end position="457"/>
    </location>
</feature>
<feature type="transmembrane region" description="Helical" evidence="1">
    <location>
        <begin position="512"/>
        <end position="535"/>
    </location>
</feature>
<feature type="transmembrane region" description="Helical" evidence="1">
    <location>
        <begin position="288"/>
        <end position="315"/>
    </location>
</feature>
<feature type="transmembrane region" description="Helical" evidence="1">
    <location>
        <begin position="335"/>
        <end position="356"/>
    </location>
</feature>
<evidence type="ECO:0000256" key="1">
    <source>
        <dbReference type="SAM" id="Phobius"/>
    </source>
</evidence>
<organism evidence="2 3">
    <name type="scientific">Fictibacillus marinisediminis</name>
    <dbReference type="NCBI Taxonomy" id="2878389"/>
    <lineage>
        <taxon>Bacteria</taxon>
        <taxon>Bacillati</taxon>
        <taxon>Bacillota</taxon>
        <taxon>Bacilli</taxon>
        <taxon>Bacillales</taxon>
        <taxon>Fictibacillaceae</taxon>
        <taxon>Fictibacillus</taxon>
    </lineage>
</organism>
<feature type="transmembrane region" description="Helical" evidence="1">
    <location>
        <begin position="244"/>
        <end position="267"/>
    </location>
</feature>
<keyword evidence="1" id="KW-1133">Transmembrane helix</keyword>
<dbReference type="RefSeq" id="WP_248254053.1">
    <property type="nucleotide sequence ID" value="NZ_JAIWJX010000002.1"/>
</dbReference>
<reference evidence="2" key="1">
    <citation type="submission" date="2021-09" db="EMBL/GenBank/DDBJ databases">
        <title>Genome analysis of Fictibacillus sp. KIGAM418 isolated from marine sediment.</title>
        <authorList>
            <person name="Seo M.-J."/>
            <person name="Cho E.-S."/>
            <person name="Hwang C.Y."/>
        </authorList>
    </citation>
    <scope>NUCLEOTIDE SEQUENCE</scope>
    <source>
        <strain evidence="2">KIGAM418</strain>
    </source>
</reference>
<keyword evidence="3" id="KW-1185">Reference proteome</keyword>
<dbReference type="Proteomes" id="UP001139011">
    <property type="component" value="Unassembled WGS sequence"/>
</dbReference>
<accession>A0A9X1XDE8</accession>